<evidence type="ECO:0000313" key="5">
    <source>
        <dbReference type="EMBL" id="SEL39331.1"/>
    </source>
</evidence>
<proteinExistence type="inferred from homology"/>
<dbReference type="InterPro" id="IPR001451">
    <property type="entry name" value="Hexapep"/>
</dbReference>
<keyword evidence="2 5" id="KW-0808">Transferase</keyword>
<keyword evidence="6" id="KW-1185">Reference proteome</keyword>
<dbReference type="STRING" id="641665.GCA_002104455_02444"/>
<dbReference type="InterPro" id="IPR005881">
    <property type="entry name" value="Ser_O-AcTrfase"/>
</dbReference>
<evidence type="ECO:0000313" key="6">
    <source>
        <dbReference type="Proteomes" id="UP000199297"/>
    </source>
</evidence>
<keyword evidence="4" id="KW-0012">Acyltransferase</keyword>
<dbReference type="GO" id="GO:0006535">
    <property type="term" value="P:cysteine biosynthetic process from serine"/>
    <property type="evidence" value="ECO:0007669"/>
    <property type="project" value="InterPro"/>
</dbReference>
<comment type="similarity">
    <text evidence="1">Belongs to the transferase hexapeptide repeat family.</text>
</comment>
<dbReference type="InterPro" id="IPR018357">
    <property type="entry name" value="Hexapep_transf_CS"/>
</dbReference>
<dbReference type="InterPro" id="IPR045304">
    <property type="entry name" value="LbH_SAT"/>
</dbReference>
<dbReference type="GO" id="GO:0005737">
    <property type="term" value="C:cytoplasm"/>
    <property type="evidence" value="ECO:0007669"/>
    <property type="project" value="InterPro"/>
</dbReference>
<evidence type="ECO:0000256" key="3">
    <source>
        <dbReference type="ARBA" id="ARBA00022737"/>
    </source>
</evidence>
<sequence>MHAVVRLYYFSRWCYLKKIPILPKFVYYLIRIVFACDVKYSADIAANVGFFHNGLGVVIHKHAKIGAGTCLYQNVTIGGNGKSAAENGVPVIGENVFIGAGAVILGPITIGDNARIGANAVVLSDVAANTTVVGAPAKPIKQD</sequence>
<dbReference type="PROSITE" id="PS00101">
    <property type="entry name" value="HEXAPEP_TRANSFERASES"/>
    <property type="match status" value="1"/>
</dbReference>
<dbReference type="AlphaFoldDB" id="A0A1H7PTW1"/>
<dbReference type="Gene3D" id="2.160.10.10">
    <property type="entry name" value="Hexapeptide repeat proteins"/>
    <property type="match status" value="1"/>
</dbReference>
<dbReference type="GO" id="GO:0009001">
    <property type="term" value="F:serine O-acetyltransferase activity"/>
    <property type="evidence" value="ECO:0007669"/>
    <property type="project" value="InterPro"/>
</dbReference>
<dbReference type="Pfam" id="PF00132">
    <property type="entry name" value="Hexapep"/>
    <property type="match status" value="1"/>
</dbReference>
<dbReference type="OrthoDB" id="9800846at2"/>
<evidence type="ECO:0000256" key="2">
    <source>
        <dbReference type="ARBA" id="ARBA00022679"/>
    </source>
</evidence>
<dbReference type="Proteomes" id="UP000199297">
    <property type="component" value="Unassembled WGS sequence"/>
</dbReference>
<protein>
    <submittedName>
        <fullName evidence="5">Serine O-acetyltransferase</fullName>
    </submittedName>
</protein>
<dbReference type="SUPFAM" id="SSF51161">
    <property type="entry name" value="Trimeric LpxA-like enzymes"/>
    <property type="match status" value="1"/>
</dbReference>
<dbReference type="PANTHER" id="PTHR42811">
    <property type="entry name" value="SERINE ACETYLTRANSFERASE"/>
    <property type="match status" value="1"/>
</dbReference>
<reference evidence="6" key="1">
    <citation type="submission" date="2016-10" db="EMBL/GenBank/DDBJ databases">
        <authorList>
            <person name="Varghese N."/>
            <person name="Submissions S."/>
        </authorList>
    </citation>
    <scope>NUCLEOTIDE SEQUENCE [LARGE SCALE GENOMIC DNA]</scope>
    <source>
        <strain evidence="6">CGMCC 1.9127</strain>
    </source>
</reference>
<accession>A0A1H7PTW1</accession>
<dbReference type="PIRSF" id="PIRSF000441">
    <property type="entry name" value="CysE"/>
    <property type="match status" value="1"/>
</dbReference>
<keyword evidence="3" id="KW-0677">Repeat</keyword>
<dbReference type="CDD" id="cd03354">
    <property type="entry name" value="LbH_SAT"/>
    <property type="match status" value="1"/>
</dbReference>
<name>A0A1H7PTW1_9GAMM</name>
<evidence type="ECO:0000256" key="1">
    <source>
        <dbReference type="ARBA" id="ARBA00007274"/>
    </source>
</evidence>
<evidence type="ECO:0000256" key="4">
    <source>
        <dbReference type="ARBA" id="ARBA00023315"/>
    </source>
</evidence>
<dbReference type="RefSeq" id="WP_085284069.1">
    <property type="nucleotide sequence ID" value="NZ_FOBI01000010.1"/>
</dbReference>
<dbReference type="InterPro" id="IPR011004">
    <property type="entry name" value="Trimer_LpxA-like_sf"/>
</dbReference>
<organism evidence="5 6">
    <name type="scientific">Colwellia chukchiensis</name>
    <dbReference type="NCBI Taxonomy" id="641665"/>
    <lineage>
        <taxon>Bacteria</taxon>
        <taxon>Pseudomonadati</taxon>
        <taxon>Pseudomonadota</taxon>
        <taxon>Gammaproteobacteria</taxon>
        <taxon>Alteromonadales</taxon>
        <taxon>Colwelliaceae</taxon>
        <taxon>Colwellia</taxon>
    </lineage>
</organism>
<dbReference type="EMBL" id="FOBI01000010">
    <property type="protein sequence ID" value="SEL39331.1"/>
    <property type="molecule type" value="Genomic_DNA"/>
</dbReference>
<gene>
    <name evidence="5" type="ORF">SAMN05216262_11044</name>
</gene>